<reference evidence="2" key="2">
    <citation type="submission" date="2011-06" db="EMBL/GenBank/DDBJ databases">
        <title>The complete genome sequence of Alicyclobacillus acidocaldarius sp. Tc-4-1.</title>
        <authorList>
            <person name="Chen Y."/>
            <person name="He Y."/>
            <person name="Dong Z."/>
            <person name="Hu S."/>
        </authorList>
    </citation>
    <scope>NUCLEOTIDE SEQUENCE [LARGE SCALE GENOMIC DNA]</scope>
    <source>
        <strain evidence="2">Tc-4-1</strain>
    </source>
</reference>
<dbReference type="HOGENOM" id="CLU_3195240_0_0_9"/>
<reference evidence="1 2" key="1">
    <citation type="journal article" date="2011" name="J. Bacteriol.">
        <title>Complete Genome Sequence of Alicyclobacillus acidocaldarius Strain Tc-4-1.</title>
        <authorList>
            <person name="Chen Y."/>
            <person name="He Y."/>
            <person name="Zhang B."/>
            <person name="Yang J."/>
            <person name="Li W."/>
            <person name="Dong Z."/>
            <person name="Hu S."/>
        </authorList>
    </citation>
    <scope>NUCLEOTIDE SEQUENCE [LARGE SCALE GENOMIC DNA]</scope>
    <source>
        <strain evidence="1 2">Tc-4-1</strain>
    </source>
</reference>
<proteinExistence type="predicted"/>
<gene>
    <name evidence="1" type="ordered locus">TC41_1906</name>
</gene>
<dbReference type="EMBL" id="CP002902">
    <property type="protein sequence ID" value="AEJ43821.1"/>
    <property type="molecule type" value="Genomic_DNA"/>
</dbReference>
<dbReference type="AlphaFoldDB" id="F8IDG8"/>
<sequence>MRESLRSELHRRPEPLQIAPCILTLPSPKEFAKRARLPVFWNLSF</sequence>
<dbReference type="Proteomes" id="UP000000292">
    <property type="component" value="Chromosome"/>
</dbReference>
<name>F8IDG8_ALIAT</name>
<accession>F8IDG8</accession>
<organism evidence="1 2">
    <name type="scientific">Alicyclobacillus acidocaldarius (strain Tc-4-1)</name>
    <name type="common">Bacillus acidocaldarius</name>
    <dbReference type="NCBI Taxonomy" id="1048834"/>
    <lineage>
        <taxon>Bacteria</taxon>
        <taxon>Bacillati</taxon>
        <taxon>Bacillota</taxon>
        <taxon>Bacilli</taxon>
        <taxon>Bacillales</taxon>
        <taxon>Alicyclobacillaceae</taxon>
        <taxon>Alicyclobacillus</taxon>
    </lineage>
</organism>
<evidence type="ECO:0000313" key="1">
    <source>
        <dbReference type="EMBL" id="AEJ43821.1"/>
    </source>
</evidence>
<dbReference type="KEGG" id="aad:TC41_1906"/>
<dbReference type="STRING" id="1048834.TC41_1906"/>
<protein>
    <submittedName>
        <fullName evidence="1">Uncharacterized protein</fullName>
    </submittedName>
</protein>
<evidence type="ECO:0000313" key="2">
    <source>
        <dbReference type="Proteomes" id="UP000000292"/>
    </source>
</evidence>